<keyword evidence="2" id="KW-1185">Reference proteome</keyword>
<protein>
    <recommendedName>
        <fullName evidence="3">DUF2922 domain-containing protein</fullName>
    </recommendedName>
</protein>
<dbReference type="EMBL" id="JAUSTP010000014">
    <property type="protein sequence ID" value="MDQ0190066.1"/>
    <property type="molecule type" value="Genomic_DNA"/>
</dbReference>
<organism evidence="1 2">
    <name type="scientific">Alicyclobacillus cycloheptanicus</name>
    <dbReference type="NCBI Taxonomy" id="1457"/>
    <lineage>
        <taxon>Bacteria</taxon>
        <taxon>Bacillati</taxon>
        <taxon>Bacillota</taxon>
        <taxon>Bacilli</taxon>
        <taxon>Bacillales</taxon>
        <taxon>Alicyclobacillaceae</taxon>
        <taxon>Alicyclobacillus</taxon>
    </lineage>
</organism>
<dbReference type="Pfam" id="PF11148">
    <property type="entry name" value="DUF2922"/>
    <property type="match status" value="1"/>
</dbReference>
<reference evidence="1 2" key="1">
    <citation type="submission" date="2023-07" db="EMBL/GenBank/DDBJ databases">
        <title>Genomic Encyclopedia of Type Strains, Phase IV (KMG-IV): sequencing the most valuable type-strain genomes for metagenomic binning, comparative biology and taxonomic classification.</title>
        <authorList>
            <person name="Goeker M."/>
        </authorList>
    </citation>
    <scope>NUCLEOTIDE SEQUENCE [LARGE SCALE GENOMIC DNA]</scope>
    <source>
        <strain evidence="1 2">DSM 4006</strain>
    </source>
</reference>
<proteinExistence type="predicted"/>
<name>A0ABT9XK14_9BACL</name>
<accession>A0ABT9XK14</accession>
<evidence type="ECO:0000313" key="2">
    <source>
        <dbReference type="Proteomes" id="UP001232973"/>
    </source>
</evidence>
<dbReference type="RefSeq" id="WP_274456825.1">
    <property type="nucleotide sequence ID" value="NZ_CP067097.1"/>
</dbReference>
<evidence type="ECO:0008006" key="3">
    <source>
        <dbReference type="Google" id="ProtNLM"/>
    </source>
</evidence>
<sequence length="72" mass="7748">MASKATLQMEFLTDQNKKVHVNVPNPVQPIDNTAVENAMDLIVSKNIFTFSQGTIVKKVGASVIQSDTTSVG</sequence>
<comment type="caution">
    <text evidence="1">The sequence shown here is derived from an EMBL/GenBank/DDBJ whole genome shotgun (WGS) entry which is preliminary data.</text>
</comment>
<evidence type="ECO:0000313" key="1">
    <source>
        <dbReference type="EMBL" id="MDQ0190066.1"/>
    </source>
</evidence>
<dbReference type="InterPro" id="IPR021321">
    <property type="entry name" value="DUF2922"/>
</dbReference>
<gene>
    <name evidence="1" type="ORF">J2S03_001929</name>
</gene>
<dbReference type="Proteomes" id="UP001232973">
    <property type="component" value="Unassembled WGS sequence"/>
</dbReference>